<sequence>MNIQYIRHAMQMQAMSSLSNTQTTGASTGFETIFQELMMGMGQSGSYSSNQAIPASYFLQSPISPVTNDTRPAALPNPAAYNQPGPTIANTKIKAIIEEAAEKYQVDPKLIDAVIQNESGYNQQAVSHAGAQGLMQLMPATAASLGVLNSFDARENIEGGTKYLAQMLKKYNGNKSLALAAYNAGPGNVDKYNGIPPFQETQSYVQKVLGSYLA</sequence>
<dbReference type="InterPro" id="IPR023346">
    <property type="entry name" value="Lysozyme-like_dom_sf"/>
</dbReference>
<feature type="domain" description="Transglycosylase SLT" evidence="1">
    <location>
        <begin position="97"/>
        <end position="202"/>
    </location>
</feature>
<evidence type="ECO:0000313" key="2">
    <source>
        <dbReference type="EMBL" id="MFC4403716.1"/>
    </source>
</evidence>
<dbReference type="CDD" id="cd00254">
    <property type="entry name" value="LT-like"/>
    <property type="match status" value="1"/>
</dbReference>
<dbReference type="PANTHER" id="PTHR37423:SF2">
    <property type="entry name" value="MEMBRANE-BOUND LYTIC MUREIN TRANSGLYCOSYLASE C"/>
    <property type="match status" value="1"/>
</dbReference>
<evidence type="ECO:0000313" key="3">
    <source>
        <dbReference type="Proteomes" id="UP001595882"/>
    </source>
</evidence>
<name>A0ABV8WV14_9BACI</name>
<dbReference type="Pfam" id="PF01464">
    <property type="entry name" value="SLT"/>
    <property type="match status" value="1"/>
</dbReference>
<dbReference type="RefSeq" id="WP_390252245.1">
    <property type="nucleotide sequence ID" value="NZ_JBHSDT010000008.1"/>
</dbReference>
<dbReference type="Proteomes" id="UP001595882">
    <property type="component" value="Unassembled WGS sequence"/>
</dbReference>
<evidence type="ECO:0000259" key="1">
    <source>
        <dbReference type="Pfam" id="PF01464"/>
    </source>
</evidence>
<comment type="caution">
    <text evidence="2">The sequence shown here is derived from an EMBL/GenBank/DDBJ whole genome shotgun (WGS) entry which is preliminary data.</text>
</comment>
<proteinExistence type="predicted"/>
<reference evidence="3" key="1">
    <citation type="journal article" date="2019" name="Int. J. Syst. Evol. Microbiol.">
        <title>The Global Catalogue of Microorganisms (GCM) 10K type strain sequencing project: providing services to taxonomists for standard genome sequencing and annotation.</title>
        <authorList>
            <consortium name="The Broad Institute Genomics Platform"/>
            <consortium name="The Broad Institute Genome Sequencing Center for Infectious Disease"/>
            <person name="Wu L."/>
            <person name="Ma J."/>
        </authorList>
    </citation>
    <scope>NUCLEOTIDE SEQUENCE [LARGE SCALE GENOMIC DNA]</scope>
    <source>
        <strain evidence="3">CCUG 37865</strain>
    </source>
</reference>
<gene>
    <name evidence="2" type="ORF">ACFOY7_11610</name>
</gene>
<organism evidence="2 3">
    <name type="scientific">Gracilibacillus xinjiangensis</name>
    <dbReference type="NCBI Taxonomy" id="1193282"/>
    <lineage>
        <taxon>Bacteria</taxon>
        <taxon>Bacillati</taxon>
        <taxon>Bacillota</taxon>
        <taxon>Bacilli</taxon>
        <taxon>Bacillales</taxon>
        <taxon>Bacillaceae</taxon>
        <taxon>Gracilibacillus</taxon>
    </lineage>
</organism>
<protein>
    <submittedName>
        <fullName evidence="2">Lytic transglycosylase domain-containing protein</fullName>
    </submittedName>
</protein>
<dbReference type="InterPro" id="IPR008258">
    <property type="entry name" value="Transglycosylase_SLT_dom_1"/>
</dbReference>
<dbReference type="EMBL" id="JBHSDT010000008">
    <property type="protein sequence ID" value="MFC4403716.1"/>
    <property type="molecule type" value="Genomic_DNA"/>
</dbReference>
<dbReference type="PANTHER" id="PTHR37423">
    <property type="entry name" value="SOLUBLE LYTIC MUREIN TRANSGLYCOSYLASE-RELATED"/>
    <property type="match status" value="1"/>
</dbReference>
<accession>A0ABV8WV14</accession>
<dbReference type="Gene3D" id="1.10.530.10">
    <property type="match status" value="1"/>
</dbReference>
<dbReference type="SUPFAM" id="SSF53955">
    <property type="entry name" value="Lysozyme-like"/>
    <property type="match status" value="1"/>
</dbReference>
<keyword evidence="3" id="KW-1185">Reference proteome</keyword>